<sequence length="655" mass="71094">MQYFLCNGKGRGFAPGRPATFAVALTVCLLLATQRQAGALTLLSIRDISQSAGASYFVSHAKGSGQPGERDTSSSEDYNFGFEYSILAPQLIKGKTSLYLEYQQDSRNGADSSDVQLRYNINSMLFSKDSFPVSISANSSRQTISETFGPTYSTDTDSLVSQLSLLNNFVPSSIQYSRQSTQTSGLVRNFRQSSDSFVVNATPNLGMLGSLNLGVSMTESDSAAVESSLATHNATSLAQASYNKTWMSPTGFSRGFGASYVYQQATGVVRMDNQSLSSNMDWQFGKALQGRATWMETKSMSDVQESRTRTATGSLTHRLMGSLATSVNLYGNEQQFDNGASRSLSGGLAFNYNKRLPQDSNFNAGYNYGKGYQESTGAVSEVQVTAEQHTTPLILPRRIKLNNETFIADSIEVVGGQTMLPYPPGSYTVIADGIELIADFAGDSTVLISYRYRRDPSTASIATSHSASTSVGLFGDKYRLYANARSTGQEVIRGQATAVTLVGTSHYDAGANANLGRHKLGGEMGYDKTYAQNHYYIYSSWSYSAPYLRGNLSLDASDRMTWGTQQGGAEPWLNSLGCQASYYRNFNNIAARLKASYSNSLVETGDMAQYIGLLLNLEGKFGKLTAMLTSSMNWSYSSLGTSLSESIGFSLRRAF</sequence>
<proteinExistence type="predicted"/>
<protein>
    <recommendedName>
        <fullName evidence="3">TIGR03016 family PEP-CTERM system-associated outer membrane protein</fullName>
    </recommendedName>
</protein>
<gene>
    <name evidence="1" type="ORF">KP004_14505</name>
</gene>
<evidence type="ECO:0000313" key="2">
    <source>
        <dbReference type="Proteomes" id="UP000683557"/>
    </source>
</evidence>
<dbReference type="EMBL" id="CP076723">
    <property type="protein sequence ID" value="QWV92409.1"/>
    <property type="molecule type" value="Genomic_DNA"/>
</dbReference>
<evidence type="ECO:0000313" key="1">
    <source>
        <dbReference type="EMBL" id="QWV92409.1"/>
    </source>
</evidence>
<evidence type="ECO:0008006" key="3">
    <source>
        <dbReference type="Google" id="ProtNLM"/>
    </source>
</evidence>
<accession>A0ABX8J6S2</accession>
<organism evidence="1 2">
    <name type="scientific">Geomonas oryzisoli</name>
    <dbReference type="NCBI Taxonomy" id="2847992"/>
    <lineage>
        <taxon>Bacteria</taxon>
        <taxon>Pseudomonadati</taxon>
        <taxon>Thermodesulfobacteriota</taxon>
        <taxon>Desulfuromonadia</taxon>
        <taxon>Geobacterales</taxon>
        <taxon>Geobacteraceae</taxon>
        <taxon>Geomonas</taxon>
    </lineage>
</organism>
<dbReference type="Proteomes" id="UP000683557">
    <property type="component" value="Chromosome"/>
</dbReference>
<reference evidence="1 2" key="1">
    <citation type="submission" date="2021-06" db="EMBL/GenBank/DDBJ databases">
        <title>Gemonas diversity in paddy soil.</title>
        <authorList>
            <person name="Liu G."/>
        </authorList>
    </citation>
    <scope>NUCLEOTIDE SEQUENCE [LARGE SCALE GENOMIC DNA]</scope>
    <source>
        <strain evidence="1 2">RG10</strain>
    </source>
</reference>
<name>A0ABX8J6S2_9BACT</name>
<keyword evidence="2" id="KW-1185">Reference proteome</keyword>
<dbReference type="RefSeq" id="WP_216799223.1">
    <property type="nucleotide sequence ID" value="NZ_CP076723.1"/>
</dbReference>